<dbReference type="AlphaFoldDB" id="A0AAV9SL74"/>
<feature type="compositionally biased region" description="Polar residues" evidence="1">
    <location>
        <begin position="11"/>
        <end position="23"/>
    </location>
</feature>
<reference evidence="2 3" key="1">
    <citation type="submission" date="2021-06" db="EMBL/GenBank/DDBJ databases">
        <authorList>
            <person name="Palmer J.M."/>
        </authorList>
    </citation>
    <scope>NUCLEOTIDE SEQUENCE [LARGE SCALE GENOMIC DNA]</scope>
    <source>
        <strain evidence="2 3">MEX-2019</strain>
        <tissue evidence="2">Muscle</tissue>
    </source>
</reference>
<name>A0AAV9SL74_9TELE</name>
<sequence>MEDSPPRYAQSLLTGCSNQQQVRTPPRPIISQGITLKIFCMEDTTLLLSFDPRPPLLHRRLATPSIPRPAPAPGSDPGGEDVPNHNPKMFIQTHFILSIYVFPLCQSFQVEIALV</sequence>
<accession>A0AAV9SL74</accession>
<evidence type="ECO:0000313" key="2">
    <source>
        <dbReference type="EMBL" id="KAK5622035.1"/>
    </source>
</evidence>
<dbReference type="EMBL" id="JAHHUM010000227">
    <property type="protein sequence ID" value="KAK5622035.1"/>
    <property type="molecule type" value="Genomic_DNA"/>
</dbReference>
<feature type="region of interest" description="Disordered" evidence="1">
    <location>
        <begin position="59"/>
        <end position="85"/>
    </location>
</feature>
<proteinExistence type="predicted"/>
<dbReference type="Proteomes" id="UP001311232">
    <property type="component" value="Unassembled WGS sequence"/>
</dbReference>
<protein>
    <submittedName>
        <fullName evidence="2">Uncharacterized protein</fullName>
    </submittedName>
</protein>
<gene>
    <name evidence="2" type="ORF">CRENBAI_011834</name>
</gene>
<evidence type="ECO:0000256" key="1">
    <source>
        <dbReference type="SAM" id="MobiDB-lite"/>
    </source>
</evidence>
<organism evidence="2 3">
    <name type="scientific">Crenichthys baileyi</name>
    <name type="common">White River springfish</name>
    <dbReference type="NCBI Taxonomy" id="28760"/>
    <lineage>
        <taxon>Eukaryota</taxon>
        <taxon>Metazoa</taxon>
        <taxon>Chordata</taxon>
        <taxon>Craniata</taxon>
        <taxon>Vertebrata</taxon>
        <taxon>Euteleostomi</taxon>
        <taxon>Actinopterygii</taxon>
        <taxon>Neopterygii</taxon>
        <taxon>Teleostei</taxon>
        <taxon>Neoteleostei</taxon>
        <taxon>Acanthomorphata</taxon>
        <taxon>Ovalentaria</taxon>
        <taxon>Atherinomorphae</taxon>
        <taxon>Cyprinodontiformes</taxon>
        <taxon>Goodeidae</taxon>
        <taxon>Crenichthys</taxon>
    </lineage>
</organism>
<comment type="caution">
    <text evidence="2">The sequence shown here is derived from an EMBL/GenBank/DDBJ whole genome shotgun (WGS) entry which is preliminary data.</text>
</comment>
<evidence type="ECO:0000313" key="3">
    <source>
        <dbReference type="Proteomes" id="UP001311232"/>
    </source>
</evidence>
<feature type="region of interest" description="Disordered" evidence="1">
    <location>
        <begin position="1"/>
        <end position="25"/>
    </location>
</feature>
<keyword evidence="3" id="KW-1185">Reference proteome</keyword>